<dbReference type="InterPro" id="IPR023936">
    <property type="entry name" value="RutE-like"/>
</dbReference>
<protein>
    <recommendedName>
        <fullName evidence="5">Putative NADH dehydrogenase/NAD(P)H nitroreductase H8L32_02520</fullName>
        <ecNumber evidence="5">1.-.-.-</ecNumber>
    </recommendedName>
</protein>
<proteinExistence type="inferred from homology"/>
<feature type="domain" description="Nitroreductase" evidence="6">
    <location>
        <begin position="15"/>
        <end position="171"/>
    </location>
</feature>
<dbReference type="Pfam" id="PF00881">
    <property type="entry name" value="Nitroreductase"/>
    <property type="match status" value="1"/>
</dbReference>
<dbReference type="CDD" id="cd02148">
    <property type="entry name" value="RutE-like"/>
    <property type="match status" value="1"/>
</dbReference>
<name>A0ABR6ZKB0_9BURK</name>
<evidence type="ECO:0000256" key="3">
    <source>
        <dbReference type="ARBA" id="ARBA00022857"/>
    </source>
</evidence>
<dbReference type="PANTHER" id="PTHR43543:SF1">
    <property type="entry name" value="MALONIC SEMIALDEHYDE REDUCTASE RUTE-RELATED"/>
    <property type="match status" value="1"/>
</dbReference>
<accession>A0ABR6ZKB0</accession>
<keyword evidence="1 5" id="KW-0285">Flavoprotein</keyword>
<dbReference type="HAMAP" id="MF_01204">
    <property type="entry name" value="Oxidoreductase_RutE_HadB"/>
    <property type="match status" value="1"/>
</dbReference>
<dbReference type="RefSeq" id="WP_186945575.1">
    <property type="nucleotide sequence ID" value="NZ_JACOGF010000001.1"/>
</dbReference>
<comment type="similarity">
    <text evidence="5">Belongs to the nitroreductase family. HadB/RutE subfamily.</text>
</comment>
<evidence type="ECO:0000256" key="1">
    <source>
        <dbReference type="ARBA" id="ARBA00022630"/>
    </source>
</evidence>
<organism evidence="7 8">
    <name type="scientific">Undibacterium hunanense</name>
    <dbReference type="NCBI Taxonomy" id="2762292"/>
    <lineage>
        <taxon>Bacteria</taxon>
        <taxon>Pseudomonadati</taxon>
        <taxon>Pseudomonadota</taxon>
        <taxon>Betaproteobacteria</taxon>
        <taxon>Burkholderiales</taxon>
        <taxon>Oxalobacteraceae</taxon>
        <taxon>Undibacterium</taxon>
    </lineage>
</organism>
<evidence type="ECO:0000256" key="2">
    <source>
        <dbReference type="ARBA" id="ARBA00022643"/>
    </source>
</evidence>
<dbReference type="PANTHER" id="PTHR43543">
    <property type="entry name" value="MALONIC SEMIALDEHYDE REDUCTASE RUTE-RELATED"/>
    <property type="match status" value="1"/>
</dbReference>
<comment type="cofactor">
    <cofactor evidence="5">
        <name>FMN</name>
        <dbReference type="ChEBI" id="CHEBI:58210"/>
    </cofactor>
</comment>
<dbReference type="NCBIfam" id="NF003768">
    <property type="entry name" value="PRK05365.1"/>
    <property type="match status" value="1"/>
</dbReference>
<reference evidence="7 8" key="1">
    <citation type="submission" date="2020-08" db="EMBL/GenBank/DDBJ databases">
        <title>Novel species isolated from subtropical streams in China.</title>
        <authorList>
            <person name="Lu H."/>
        </authorList>
    </citation>
    <scope>NUCLEOTIDE SEQUENCE [LARGE SCALE GENOMIC DNA]</scope>
    <source>
        <strain evidence="7 8">CY18W</strain>
    </source>
</reference>
<dbReference type="EMBL" id="JACOGF010000001">
    <property type="protein sequence ID" value="MBC3916351.1"/>
    <property type="molecule type" value="Genomic_DNA"/>
</dbReference>
<dbReference type="EC" id="1.-.-.-" evidence="5"/>
<evidence type="ECO:0000313" key="7">
    <source>
        <dbReference type="EMBL" id="MBC3916351.1"/>
    </source>
</evidence>
<keyword evidence="4 5" id="KW-0560">Oxidoreductase</keyword>
<dbReference type="InterPro" id="IPR029479">
    <property type="entry name" value="Nitroreductase"/>
</dbReference>
<keyword evidence="8" id="KW-1185">Reference proteome</keyword>
<dbReference type="SUPFAM" id="SSF55469">
    <property type="entry name" value="FMN-dependent nitroreductase-like"/>
    <property type="match status" value="1"/>
</dbReference>
<evidence type="ECO:0000259" key="6">
    <source>
        <dbReference type="Pfam" id="PF00881"/>
    </source>
</evidence>
<evidence type="ECO:0000313" key="8">
    <source>
        <dbReference type="Proteomes" id="UP000650424"/>
    </source>
</evidence>
<dbReference type="Gene3D" id="3.40.109.10">
    <property type="entry name" value="NADH Oxidase"/>
    <property type="match status" value="1"/>
</dbReference>
<sequence>MLSKEALDTLFTTARTHNAWLDKPVTDAQLQEIYDLMKWGSTSANCSPARIVFVRSDAEKQKFLACVSQGNFEKTKTAPVTAIIGMDMEFFEKLPQLFPHADARSWFAGNQAAIDATAFRNSSLQGAYFMLAARAVGLDCGPMSGFDADKLNAAFFADSSVKVNFICNLGYGDAQQLFPRSPRLSFDEACKIV</sequence>
<dbReference type="InterPro" id="IPR000415">
    <property type="entry name" value="Nitroreductase-like"/>
</dbReference>
<dbReference type="GO" id="GO:0035527">
    <property type="term" value="F:3-hydroxypropionate dehydrogenase (NADP+) activity"/>
    <property type="evidence" value="ECO:0007669"/>
    <property type="project" value="UniProtKB-EC"/>
</dbReference>
<gene>
    <name evidence="7" type="ORF">H8L32_02520</name>
</gene>
<evidence type="ECO:0000256" key="5">
    <source>
        <dbReference type="HAMAP-Rule" id="MF_01204"/>
    </source>
</evidence>
<keyword evidence="3 5" id="KW-0521">NADP</keyword>
<evidence type="ECO:0000256" key="4">
    <source>
        <dbReference type="ARBA" id="ARBA00023002"/>
    </source>
</evidence>
<comment type="caution">
    <text evidence="7">The sequence shown here is derived from an EMBL/GenBank/DDBJ whole genome shotgun (WGS) entry which is preliminary data.</text>
</comment>
<dbReference type="Proteomes" id="UP000650424">
    <property type="component" value="Unassembled WGS sequence"/>
</dbReference>
<dbReference type="InterPro" id="IPR050461">
    <property type="entry name" value="Nitroreductase_HadB/RutE"/>
</dbReference>
<keyword evidence="2 5" id="KW-0288">FMN</keyword>
<keyword evidence="5" id="KW-0520">NAD</keyword>